<evidence type="ECO:0000313" key="6">
    <source>
        <dbReference type="Proteomes" id="UP000230750"/>
    </source>
</evidence>
<protein>
    <submittedName>
        <fullName evidence="5">Putative WSC domain-containing protein 2-like</fullName>
    </submittedName>
</protein>
<dbReference type="STRING" id="307972.A0A2G8KQG4"/>
<accession>A0A2G8KQG4</accession>
<dbReference type="SUPFAM" id="SSF52540">
    <property type="entry name" value="P-loop containing nucleoside triphosphate hydrolases"/>
    <property type="match status" value="1"/>
</dbReference>
<name>A0A2G8KQG4_STIJA</name>
<keyword evidence="3" id="KW-0812">Transmembrane</keyword>
<dbReference type="AlphaFoldDB" id="A0A2G8KQG4"/>
<evidence type="ECO:0000256" key="2">
    <source>
        <dbReference type="SAM" id="Coils"/>
    </source>
</evidence>
<evidence type="ECO:0000259" key="4">
    <source>
        <dbReference type="Pfam" id="PF00685"/>
    </source>
</evidence>
<comment type="caution">
    <text evidence="5">The sequence shown here is derived from an EMBL/GenBank/DDBJ whole genome shotgun (WGS) entry which is preliminary data.</text>
</comment>
<keyword evidence="2" id="KW-0175">Coiled coil</keyword>
<dbReference type="Pfam" id="PF00685">
    <property type="entry name" value="Sulfotransfer_1"/>
    <property type="match status" value="1"/>
</dbReference>
<dbReference type="InterPro" id="IPR000863">
    <property type="entry name" value="Sulfotransferase_dom"/>
</dbReference>
<comment type="similarity">
    <text evidence="1">Belongs to the WSCD family.</text>
</comment>
<dbReference type="GO" id="GO:0008146">
    <property type="term" value="F:sulfotransferase activity"/>
    <property type="evidence" value="ECO:0007669"/>
    <property type="project" value="InterPro"/>
</dbReference>
<gene>
    <name evidence="5" type="ORF">BSL78_12914</name>
</gene>
<reference evidence="5 6" key="1">
    <citation type="journal article" date="2017" name="PLoS Biol.">
        <title>The sea cucumber genome provides insights into morphological evolution and visceral regeneration.</title>
        <authorList>
            <person name="Zhang X."/>
            <person name="Sun L."/>
            <person name="Yuan J."/>
            <person name="Sun Y."/>
            <person name="Gao Y."/>
            <person name="Zhang L."/>
            <person name="Li S."/>
            <person name="Dai H."/>
            <person name="Hamel J.F."/>
            <person name="Liu C."/>
            <person name="Yu Y."/>
            <person name="Liu S."/>
            <person name="Lin W."/>
            <person name="Guo K."/>
            <person name="Jin S."/>
            <person name="Xu P."/>
            <person name="Storey K.B."/>
            <person name="Huan P."/>
            <person name="Zhang T."/>
            <person name="Zhou Y."/>
            <person name="Zhang J."/>
            <person name="Lin C."/>
            <person name="Li X."/>
            <person name="Xing L."/>
            <person name="Huo D."/>
            <person name="Sun M."/>
            <person name="Wang L."/>
            <person name="Mercier A."/>
            <person name="Li F."/>
            <person name="Yang H."/>
            <person name="Xiang J."/>
        </authorList>
    </citation>
    <scope>NUCLEOTIDE SEQUENCE [LARGE SCALE GENOMIC DNA]</scope>
    <source>
        <strain evidence="5">Shaxun</strain>
        <tissue evidence="5">Muscle</tissue>
    </source>
</reference>
<keyword evidence="6" id="KW-1185">Reference proteome</keyword>
<dbReference type="PANTHER" id="PTHR45964:SF9">
    <property type="entry name" value="SULFOTRANSFERASE"/>
    <property type="match status" value="1"/>
</dbReference>
<dbReference type="EMBL" id="MRZV01000429">
    <property type="protein sequence ID" value="PIK50208.1"/>
    <property type="molecule type" value="Genomic_DNA"/>
</dbReference>
<evidence type="ECO:0000313" key="5">
    <source>
        <dbReference type="EMBL" id="PIK50208.1"/>
    </source>
</evidence>
<dbReference type="PANTHER" id="PTHR45964">
    <property type="entry name" value="WSCD FAMILY MEMBER CG9164"/>
    <property type="match status" value="1"/>
</dbReference>
<dbReference type="InterPro" id="IPR051589">
    <property type="entry name" value="Sialate-O-sulfotransferase"/>
</dbReference>
<dbReference type="Proteomes" id="UP000230750">
    <property type="component" value="Unassembled WGS sequence"/>
</dbReference>
<dbReference type="InterPro" id="IPR027417">
    <property type="entry name" value="P-loop_NTPase"/>
</dbReference>
<evidence type="ECO:0000256" key="1">
    <source>
        <dbReference type="ARBA" id="ARBA00010236"/>
    </source>
</evidence>
<organism evidence="5 6">
    <name type="scientific">Stichopus japonicus</name>
    <name type="common">Sea cucumber</name>
    <dbReference type="NCBI Taxonomy" id="307972"/>
    <lineage>
        <taxon>Eukaryota</taxon>
        <taxon>Metazoa</taxon>
        <taxon>Echinodermata</taxon>
        <taxon>Eleutherozoa</taxon>
        <taxon>Echinozoa</taxon>
        <taxon>Holothuroidea</taxon>
        <taxon>Aspidochirotacea</taxon>
        <taxon>Aspidochirotida</taxon>
        <taxon>Stichopodidae</taxon>
        <taxon>Apostichopus</taxon>
    </lineage>
</organism>
<keyword evidence="3" id="KW-0472">Membrane</keyword>
<dbReference type="Gene3D" id="3.40.50.300">
    <property type="entry name" value="P-loop containing nucleotide triphosphate hydrolases"/>
    <property type="match status" value="1"/>
</dbReference>
<proteinExistence type="inferred from homology"/>
<sequence length="389" mass="44987">MFEDKHRSFLRFFWILPLIAVPSLILVGYFEAHQAHLMTFEEVRDSRGGEYDTSTGNKLNNKTYERIRLKDDQEKEAFIDKKSAEFSSEHAKTNHLKVESGITENSDQTTLNELKEKTRKLKGKLKKKQILLDKLKEEESRHQANVDMDICKSKKLASQGSRPIVALASLPGSGNTWVRHLLESASGIFTGSIYSDKRLFRAGFFGEYENPWDGTLLVVKCHRFKTENSQQYDTGIVLVRNPFKAMISEYNRILTGKNHTAVADQSQFAGPEWESFVRQMGDKWYGVIEKWLQKDPNIHITYYEDIVTDTRKEIEKMLKFLKVEIDIARMNCTIANQEGSFHRTAKKEFDPFTSVMKSYVHHKIELANSLLLANGKQPIPKEYMSNVFR</sequence>
<dbReference type="OrthoDB" id="5985073at2759"/>
<feature type="domain" description="Sulfotransferase" evidence="4">
    <location>
        <begin position="236"/>
        <end position="331"/>
    </location>
</feature>
<feature type="coiled-coil region" evidence="2">
    <location>
        <begin position="111"/>
        <end position="145"/>
    </location>
</feature>
<evidence type="ECO:0000256" key="3">
    <source>
        <dbReference type="SAM" id="Phobius"/>
    </source>
</evidence>
<feature type="transmembrane region" description="Helical" evidence="3">
    <location>
        <begin position="12"/>
        <end position="30"/>
    </location>
</feature>
<keyword evidence="3" id="KW-1133">Transmembrane helix</keyword>